<dbReference type="Pfam" id="PF04715">
    <property type="entry name" value="Anth_synt_I_N"/>
    <property type="match status" value="1"/>
</dbReference>
<dbReference type="Pfam" id="PF00425">
    <property type="entry name" value="Chorismate_bind"/>
    <property type="match status" value="1"/>
</dbReference>
<dbReference type="PANTHER" id="PTHR11236:SF48">
    <property type="entry name" value="ISOCHORISMATE SYNTHASE MENF"/>
    <property type="match status" value="1"/>
</dbReference>
<feature type="domain" description="Chorismate-utilising enzyme C-terminal" evidence="16">
    <location>
        <begin position="223"/>
        <end position="477"/>
    </location>
</feature>
<evidence type="ECO:0000256" key="14">
    <source>
        <dbReference type="ARBA" id="ARBA00047683"/>
    </source>
</evidence>
<dbReference type="AlphaFoldDB" id="A0A550JJD4"/>
<dbReference type="RefSeq" id="WP_092056118.1">
    <property type="nucleotide sequence ID" value="NZ_FOJJ01000012.1"/>
</dbReference>
<keyword evidence="7 15" id="KW-0028">Amino-acid biosynthesis</keyword>
<comment type="subunit">
    <text evidence="4 15">Heterotetramer consisting of two non-identical subunits: a beta subunit (TrpG) and a large alpha subunit (TrpE).</text>
</comment>
<comment type="caution">
    <text evidence="18">The sequence shown here is derived from an EMBL/GenBank/DDBJ whole genome shotgun (WGS) entry which is preliminary data.</text>
</comment>
<keyword evidence="8 15" id="KW-0479">Metal-binding</keyword>
<dbReference type="Proteomes" id="UP000317155">
    <property type="component" value="Unassembled WGS sequence"/>
</dbReference>
<dbReference type="NCBIfam" id="TIGR00564">
    <property type="entry name" value="trpE_most"/>
    <property type="match status" value="1"/>
</dbReference>
<dbReference type="SUPFAM" id="SSF56322">
    <property type="entry name" value="ADC synthase"/>
    <property type="match status" value="1"/>
</dbReference>
<sequence length="493" mass="54668">MYFPSPEQFASLATQGNLIPIYREILADMETPVSAFKKIDDGKTSFLLESIEGGEKWARYSFLGSGPGRVFRSRGKRYEVLEDGRVIQSGDCADPLAELKAFLAPYRPVPIDGLPRFFGGAVGYLGYDMVRFVEELPDANPARIGAFDSCFLLTEKLLIFDNMRQKIKVVCNVHLAPDADIEAAYRQGVAQIDKLIEQLRAPLPRHAPEISTESPVMESDYTREGFMAAVERCKEYIRAGDIIQVVLSQRFSGPLGATDPFDIYRALRTINPSPYMFFLRFGDTLVVGASPEVLVRKEGDQVEVRPIAGTRPRGMTAEQDLVLEEELLADPKERAEHIMLVDLGRNDLGRVSRTGSVEVSELMVIERYSHVMHIVSNVRGHLLEGRDAFDVFRATFPAGTLSGAPKIRAMEIIDELEPCRREIYGGAVGYFSFSGNMDMAIAIRTLVIRDGRIHLQAGAGIVADSDPDTEYQETVNKAQGAMSAITMARKGLN</sequence>
<keyword evidence="11 15" id="KW-0057">Aromatic amino acid biosynthesis</keyword>
<dbReference type="GO" id="GO:0000162">
    <property type="term" value="P:L-tryptophan biosynthetic process"/>
    <property type="evidence" value="ECO:0007669"/>
    <property type="project" value="UniProtKB-UniPathway"/>
</dbReference>
<accession>A0A550JJD4</accession>
<comment type="cofactor">
    <cofactor evidence="1 15">
        <name>Mg(2+)</name>
        <dbReference type="ChEBI" id="CHEBI:18420"/>
    </cofactor>
</comment>
<dbReference type="EC" id="4.1.3.27" evidence="5 15"/>
<keyword evidence="10 15" id="KW-0460">Magnesium</keyword>
<protein>
    <recommendedName>
        <fullName evidence="6 15">Anthranilate synthase component 1</fullName>
        <ecNumber evidence="5 15">4.1.3.27</ecNumber>
    </recommendedName>
</protein>
<evidence type="ECO:0000256" key="11">
    <source>
        <dbReference type="ARBA" id="ARBA00023141"/>
    </source>
</evidence>
<dbReference type="InterPro" id="IPR006805">
    <property type="entry name" value="Anth_synth_I_N"/>
</dbReference>
<dbReference type="InterPro" id="IPR015890">
    <property type="entry name" value="Chorismate_C"/>
</dbReference>
<evidence type="ECO:0000256" key="12">
    <source>
        <dbReference type="ARBA" id="ARBA00023239"/>
    </source>
</evidence>
<keyword evidence="9 15" id="KW-0822">Tryptophan biosynthesis</keyword>
<name>A0A550JJD4_9BACT</name>
<dbReference type="GO" id="GO:0004049">
    <property type="term" value="F:anthranilate synthase activity"/>
    <property type="evidence" value="ECO:0007669"/>
    <property type="project" value="UniProtKB-EC"/>
</dbReference>
<evidence type="ECO:0000256" key="2">
    <source>
        <dbReference type="ARBA" id="ARBA00004873"/>
    </source>
</evidence>
<dbReference type="GO" id="GO:0046872">
    <property type="term" value="F:metal ion binding"/>
    <property type="evidence" value="ECO:0007669"/>
    <property type="project" value="UniProtKB-KW"/>
</dbReference>
<organism evidence="18 19">
    <name type="scientific">Trichloromonas acetexigens</name>
    <dbReference type="NCBI Taxonomy" id="38815"/>
    <lineage>
        <taxon>Bacteria</taxon>
        <taxon>Pseudomonadati</taxon>
        <taxon>Thermodesulfobacteriota</taxon>
        <taxon>Desulfuromonadia</taxon>
        <taxon>Desulfuromonadales</taxon>
        <taxon>Trichloromonadaceae</taxon>
        <taxon>Trichloromonas</taxon>
    </lineage>
</organism>
<comment type="function">
    <text evidence="13 15">Part of a heterotetrameric complex that catalyzes the two-step biosynthesis of anthranilate, an intermediate in the biosynthesis of L-tryptophan. In the first step, the glutamine-binding beta subunit (TrpG) of anthranilate synthase (AS) provides the glutamine amidotransferase activity which generates ammonia as a substrate that, along with chorismate, is used in the second step, catalyzed by the large alpha subunit of AS (TrpE) to produce anthranilate. In the absence of TrpG, TrpE can synthesize anthranilate directly from chorismate and high concentrations of ammonia.</text>
</comment>
<evidence type="ECO:0000256" key="4">
    <source>
        <dbReference type="ARBA" id="ARBA00011575"/>
    </source>
</evidence>
<comment type="similarity">
    <text evidence="3 15">Belongs to the anthranilate synthase component I family.</text>
</comment>
<dbReference type="InterPro" id="IPR005256">
    <property type="entry name" value="Anth_synth_I_PabB"/>
</dbReference>
<evidence type="ECO:0000256" key="6">
    <source>
        <dbReference type="ARBA" id="ARBA00020653"/>
    </source>
</evidence>
<evidence type="ECO:0000256" key="1">
    <source>
        <dbReference type="ARBA" id="ARBA00001946"/>
    </source>
</evidence>
<dbReference type="InterPro" id="IPR005801">
    <property type="entry name" value="ADC_synthase"/>
</dbReference>
<gene>
    <name evidence="15 18" type="primary">trpE</name>
    <name evidence="18" type="ORF">FL622_04200</name>
</gene>
<reference evidence="18 19" key="1">
    <citation type="submission" date="2019-07" db="EMBL/GenBank/DDBJ databases">
        <title>Insights of Desulfuromonas acetexigens electromicrobiology.</title>
        <authorList>
            <person name="Katuri K."/>
            <person name="Sapireddy V."/>
            <person name="Shaw D.R."/>
            <person name="Saikaly P."/>
        </authorList>
    </citation>
    <scope>NUCLEOTIDE SEQUENCE [LARGE SCALE GENOMIC DNA]</scope>
    <source>
        <strain evidence="18 19">2873</strain>
    </source>
</reference>
<comment type="pathway">
    <text evidence="2 15">Amino-acid biosynthesis; L-tryptophan biosynthesis; L-tryptophan from chorismate: step 1/5.</text>
</comment>
<dbReference type="Gene3D" id="3.60.120.10">
    <property type="entry name" value="Anthranilate synthase"/>
    <property type="match status" value="1"/>
</dbReference>
<evidence type="ECO:0000259" key="17">
    <source>
        <dbReference type="Pfam" id="PF04715"/>
    </source>
</evidence>
<proteinExistence type="inferred from homology"/>
<evidence type="ECO:0000256" key="3">
    <source>
        <dbReference type="ARBA" id="ARBA00009562"/>
    </source>
</evidence>
<keyword evidence="19" id="KW-1185">Reference proteome</keyword>
<evidence type="ECO:0000256" key="13">
    <source>
        <dbReference type="ARBA" id="ARBA00025634"/>
    </source>
</evidence>
<evidence type="ECO:0000313" key="19">
    <source>
        <dbReference type="Proteomes" id="UP000317155"/>
    </source>
</evidence>
<keyword evidence="12 15" id="KW-0456">Lyase</keyword>
<evidence type="ECO:0000256" key="5">
    <source>
        <dbReference type="ARBA" id="ARBA00012266"/>
    </source>
</evidence>
<dbReference type="UniPathway" id="UPA00035">
    <property type="reaction ID" value="UER00040"/>
</dbReference>
<dbReference type="PRINTS" id="PR00095">
    <property type="entry name" value="ANTSNTHASEI"/>
</dbReference>
<dbReference type="OrthoDB" id="9803598at2"/>
<evidence type="ECO:0000256" key="7">
    <source>
        <dbReference type="ARBA" id="ARBA00022605"/>
    </source>
</evidence>
<evidence type="ECO:0000256" key="9">
    <source>
        <dbReference type="ARBA" id="ARBA00022822"/>
    </source>
</evidence>
<dbReference type="EMBL" id="VJVV01000002">
    <property type="protein sequence ID" value="TRO83293.1"/>
    <property type="molecule type" value="Genomic_DNA"/>
</dbReference>
<dbReference type="PANTHER" id="PTHR11236">
    <property type="entry name" value="AMINOBENZOATE/ANTHRANILATE SYNTHASE"/>
    <property type="match status" value="1"/>
</dbReference>
<evidence type="ECO:0000259" key="16">
    <source>
        <dbReference type="Pfam" id="PF00425"/>
    </source>
</evidence>
<dbReference type="InterPro" id="IPR019999">
    <property type="entry name" value="Anth_synth_I-like"/>
</dbReference>
<evidence type="ECO:0000256" key="10">
    <source>
        <dbReference type="ARBA" id="ARBA00022842"/>
    </source>
</evidence>
<comment type="catalytic activity">
    <reaction evidence="14 15">
        <text>chorismate + L-glutamine = anthranilate + pyruvate + L-glutamate + H(+)</text>
        <dbReference type="Rhea" id="RHEA:21732"/>
        <dbReference type="ChEBI" id="CHEBI:15361"/>
        <dbReference type="ChEBI" id="CHEBI:15378"/>
        <dbReference type="ChEBI" id="CHEBI:16567"/>
        <dbReference type="ChEBI" id="CHEBI:29748"/>
        <dbReference type="ChEBI" id="CHEBI:29985"/>
        <dbReference type="ChEBI" id="CHEBI:58359"/>
        <dbReference type="EC" id="4.1.3.27"/>
    </reaction>
</comment>
<evidence type="ECO:0000256" key="15">
    <source>
        <dbReference type="RuleBase" id="RU364045"/>
    </source>
</evidence>
<evidence type="ECO:0000313" key="18">
    <source>
        <dbReference type="EMBL" id="TRO83293.1"/>
    </source>
</evidence>
<evidence type="ECO:0000256" key="8">
    <source>
        <dbReference type="ARBA" id="ARBA00022723"/>
    </source>
</evidence>
<feature type="domain" description="Anthranilate synthase component I N-terminal" evidence="17">
    <location>
        <begin position="28"/>
        <end position="167"/>
    </location>
</feature>